<sequence length="659" mass="70490">MSLSSMGFGASDPFGELLGRFFGMSPGSSPPAVQRVPVGRLLSQSSRELLRPAAERAAGDGATDLDTEHLLWAATRVEPSRGLPARAGVDPDTLATRVAEVLPREAAEPSAEPGLTPAAKRTLAEAYARSQAAGASYIGPEHLLGALVEDGQTGAARLLTAQGEDVDRLEGLTGAARRGPGRDQAGKRGEPATTLEEFGRDLTAEAQAGKLDPVVGRAEEIEQTVEILSRRSKNNPVLIGEPGVGKTAIVEGLAQRIVAGEVPDTLKDRRVIALDLSGMVAGAQYRGQFEERLKKVIEEVRRARGEIMLFIDELHTVVGAGATGEGSTDAGNMLKPALSRGELRVVGATTIDEYRRYVEKDAALERRFQPVMVPEPSVEETVQILEGLRDAYEAHHQVRFADGALAAAAELSDRYVSDRFLPDKAIDVMDQAGARVRLRSAGRSTEVVGREDRIARLRRHHRGRRPRRLPPLHRQQGHGPGRRRPRGVAHRAAPHPTNPPRTLPGATMTGDPEPIGAEARRALEKELARLRTERDTVAATLAGADNTGDAADQADELQRADTLQQLDNRIRNLDVRLRQAADAGPPSETVIGVGTTVTVRFGDGVEQTVHIGEVADALDQNLVTADSPLGRALLGHHAGDEVAYDAPDGHTTARIVSLG</sequence>
<keyword evidence="1 5" id="KW-0677">Repeat</keyword>
<dbReference type="SUPFAM" id="SSF52540">
    <property type="entry name" value="P-loop containing nucleoside triphosphate hydrolases"/>
    <property type="match status" value="1"/>
</dbReference>
<feature type="compositionally biased region" description="Basic residues" evidence="7">
    <location>
        <begin position="458"/>
        <end position="471"/>
    </location>
</feature>
<feature type="region of interest" description="Disordered" evidence="7">
    <location>
        <begin position="458"/>
        <end position="507"/>
    </location>
</feature>
<dbReference type="Gene3D" id="3.40.50.300">
    <property type="entry name" value="P-loop containing nucleotide triphosphate hydrolases"/>
    <property type="match status" value="2"/>
</dbReference>
<dbReference type="GO" id="GO:0034605">
    <property type="term" value="P:cellular response to heat"/>
    <property type="evidence" value="ECO:0007669"/>
    <property type="project" value="TreeGrafter"/>
</dbReference>
<dbReference type="GO" id="GO:0003677">
    <property type="term" value="F:DNA binding"/>
    <property type="evidence" value="ECO:0007669"/>
    <property type="project" value="InterPro"/>
</dbReference>
<keyword evidence="10" id="KW-1185">Reference proteome</keyword>
<feature type="region of interest" description="Disordered" evidence="7">
    <location>
        <begin position="173"/>
        <end position="192"/>
    </location>
</feature>
<dbReference type="Pfam" id="PF00004">
    <property type="entry name" value="AAA"/>
    <property type="match status" value="1"/>
</dbReference>
<dbReference type="Gene3D" id="3.10.50.30">
    <property type="entry name" value="Transcription elongation factor, GreA/GreB, C-terminal domain"/>
    <property type="match status" value="1"/>
</dbReference>
<feature type="compositionally biased region" description="Basic residues" evidence="7">
    <location>
        <begin position="480"/>
        <end position="493"/>
    </location>
</feature>
<organism evidence="9 10">
    <name type="scientific">Streptomyces tagetis</name>
    <dbReference type="NCBI Taxonomy" id="2820809"/>
    <lineage>
        <taxon>Bacteria</taxon>
        <taxon>Bacillati</taxon>
        <taxon>Actinomycetota</taxon>
        <taxon>Actinomycetes</taxon>
        <taxon>Kitasatosporales</taxon>
        <taxon>Streptomycetaceae</taxon>
        <taxon>Streptomyces</taxon>
    </lineage>
</organism>
<dbReference type="InterPro" id="IPR041546">
    <property type="entry name" value="ClpA/ClpB_AAA_lid"/>
</dbReference>
<dbReference type="GO" id="GO:0005524">
    <property type="term" value="F:ATP binding"/>
    <property type="evidence" value="ECO:0007669"/>
    <property type="project" value="UniProtKB-KW"/>
</dbReference>
<dbReference type="PROSITE" id="PS00870">
    <property type="entry name" value="CLPAB_1"/>
    <property type="match status" value="1"/>
</dbReference>
<accession>A0A940X8F6</accession>
<name>A0A940X8F6_9ACTN</name>
<dbReference type="InterPro" id="IPR018368">
    <property type="entry name" value="ClpA/B_CS1"/>
</dbReference>
<dbReference type="InterPro" id="IPR001437">
    <property type="entry name" value="Tscrpt_elong_fac_GreA/B_C"/>
</dbReference>
<reference evidence="9" key="1">
    <citation type="submission" date="2021-04" db="EMBL/GenBank/DDBJ databases">
        <title>Genome seq and assembly of Streptomyces sp. RG38.</title>
        <authorList>
            <person name="Chhetri G."/>
        </authorList>
    </citation>
    <scope>NUCLEOTIDE SEQUENCE</scope>
    <source>
        <strain evidence="9">RG38</strain>
    </source>
</reference>
<evidence type="ECO:0000259" key="8">
    <source>
        <dbReference type="PROSITE" id="PS51903"/>
    </source>
</evidence>
<feature type="coiled-coil region" evidence="6">
    <location>
        <begin position="520"/>
        <end position="583"/>
    </location>
</feature>
<dbReference type="InterPro" id="IPR050130">
    <property type="entry name" value="ClpA_ClpB"/>
</dbReference>
<evidence type="ECO:0000313" key="9">
    <source>
        <dbReference type="EMBL" id="MBQ0825138.1"/>
    </source>
</evidence>
<dbReference type="NCBIfam" id="NF004548">
    <property type="entry name" value="PRK05892.1"/>
    <property type="match status" value="1"/>
</dbReference>
<dbReference type="GO" id="GO:0003746">
    <property type="term" value="F:translation elongation factor activity"/>
    <property type="evidence" value="ECO:0007669"/>
    <property type="project" value="UniProtKB-KW"/>
</dbReference>
<evidence type="ECO:0000313" key="10">
    <source>
        <dbReference type="Proteomes" id="UP000677875"/>
    </source>
</evidence>
<dbReference type="PANTHER" id="PTHR11638">
    <property type="entry name" value="ATP-DEPENDENT CLP PROTEASE"/>
    <property type="match status" value="1"/>
</dbReference>
<dbReference type="EMBL" id="JAGPNL010000001">
    <property type="protein sequence ID" value="MBQ0825138.1"/>
    <property type="molecule type" value="Genomic_DNA"/>
</dbReference>
<dbReference type="GO" id="GO:0016887">
    <property type="term" value="F:ATP hydrolysis activity"/>
    <property type="evidence" value="ECO:0007669"/>
    <property type="project" value="InterPro"/>
</dbReference>
<proteinExistence type="predicted"/>
<keyword evidence="2" id="KW-0547">Nucleotide-binding</keyword>
<feature type="compositionally biased region" description="Basic and acidic residues" evidence="7">
    <location>
        <begin position="180"/>
        <end position="190"/>
    </location>
</feature>
<dbReference type="InterPro" id="IPR004176">
    <property type="entry name" value="Clp_R_N"/>
</dbReference>
<dbReference type="InterPro" id="IPR022691">
    <property type="entry name" value="Tscrpt_elong_fac_GreA/B_N"/>
</dbReference>
<keyword evidence="4" id="KW-0143">Chaperone</keyword>
<dbReference type="InterPro" id="IPR027417">
    <property type="entry name" value="P-loop_NTPase"/>
</dbReference>
<dbReference type="InterPro" id="IPR036953">
    <property type="entry name" value="GreA/GreB_C_sf"/>
</dbReference>
<keyword evidence="3" id="KW-0067">ATP-binding</keyword>
<dbReference type="Proteomes" id="UP000677875">
    <property type="component" value="Unassembled WGS sequence"/>
</dbReference>
<keyword evidence="6" id="KW-0175">Coiled coil</keyword>
<evidence type="ECO:0000256" key="5">
    <source>
        <dbReference type="PROSITE-ProRule" id="PRU01251"/>
    </source>
</evidence>
<evidence type="ECO:0000256" key="4">
    <source>
        <dbReference type="ARBA" id="ARBA00023186"/>
    </source>
</evidence>
<dbReference type="PROSITE" id="PS51903">
    <property type="entry name" value="CLP_R"/>
    <property type="match status" value="1"/>
</dbReference>
<dbReference type="Pfam" id="PF17871">
    <property type="entry name" value="AAA_lid_9"/>
    <property type="match status" value="1"/>
</dbReference>
<dbReference type="InterPro" id="IPR003959">
    <property type="entry name" value="ATPase_AAA_core"/>
</dbReference>
<dbReference type="InterPro" id="IPR036628">
    <property type="entry name" value="Clp_N_dom_sf"/>
</dbReference>
<evidence type="ECO:0000256" key="3">
    <source>
        <dbReference type="ARBA" id="ARBA00022840"/>
    </source>
</evidence>
<dbReference type="FunFam" id="3.40.50.300:FF:000010">
    <property type="entry name" value="Chaperone clpB 1, putative"/>
    <property type="match status" value="1"/>
</dbReference>
<dbReference type="CDD" id="cd00009">
    <property type="entry name" value="AAA"/>
    <property type="match status" value="1"/>
</dbReference>
<evidence type="ECO:0000256" key="6">
    <source>
        <dbReference type="SAM" id="Coils"/>
    </source>
</evidence>
<keyword evidence="9" id="KW-0648">Protein biosynthesis</keyword>
<dbReference type="SUPFAM" id="SSF81923">
    <property type="entry name" value="Double Clp-N motif"/>
    <property type="match status" value="1"/>
</dbReference>
<dbReference type="InterPro" id="IPR003593">
    <property type="entry name" value="AAA+_ATPase"/>
</dbReference>
<comment type="caution">
    <text evidence="9">The sequence shown here is derived from an EMBL/GenBank/DDBJ whole genome shotgun (WGS) entry which is preliminary data.</text>
</comment>
<dbReference type="Pfam" id="PF02861">
    <property type="entry name" value="Clp_N"/>
    <property type="match status" value="1"/>
</dbReference>
<dbReference type="GO" id="GO:0005737">
    <property type="term" value="C:cytoplasm"/>
    <property type="evidence" value="ECO:0007669"/>
    <property type="project" value="TreeGrafter"/>
</dbReference>
<evidence type="ECO:0000256" key="7">
    <source>
        <dbReference type="SAM" id="MobiDB-lite"/>
    </source>
</evidence>
<dbReference type="SMART" id="SM00382">
    <property type="entry name" value="AAA"/>
    <property type="match status" value="1"/>
</dbReference>
<gene>
    <name evidence="9" type="ORF">J5Y05_01215</name>
</gene>
<dbReference type="Gene3D" id="1.10.1780.10">
    <property type="entry name" value="Clp, N-terminal domain"/>
    <property type="match status" value="1"/>
</dbReference>
<evidence type="ECO:0000256" key="2">
    <source>
        <dbReference type="ARBA" id="ARBA00022741"/>
    </source>
</evidence>
<evidence type="ECO:0000256" key="1">
    <source>
        <dbReference type="ARBA" id="ARBA00022737"/>
    </source>
</evidence>
<dbReference type="SUPFAM" id="SSF54534">
    <property type="entry name" value="FKBP-like"/>
    <property type="match status" value="1"/>
</dbReference>
<dbReference type="GO" id="GO:0032784">
    <property type="term" value="P:regulation of DNA-templated transcription elongation"/>
    <property type="evidence" value="ECO:0007669"/>
    <property type="project" value="InterPro"/>
</dbReference>
<protein>
    <submittedName>
        <fullName evidence="9">GreA/GreB family elongation factor</fullName>
    </submittedName>
</protein>
<dbReference type="Pfam" id="PF01272">
    <property type="entry name" value="GreA_GreB"/>
    <property type="match status" value="1"/>
</dbReference>
<dbReference type="PANTHER" id="PTHR11638:SF18">
    <property type="entry name" value="HEAT SHOCK PROTEIN 104"/>
    <property type="match status" value="1"/>
</dbReference>
<keyword evidence="9" id="KW-0251">Elongation factor</keyword>
<dbReference type="AlphaFoldDB" id="A0A940X8F6"/>
<dbReference type="Pfam" id="PF03449">
    <property type="entry name" value="GreA_GreB_N"/>
    <property type="match status" value="1"/>
</dbReference>
<feature type="domain" description="Clp R" evidence="8">
    <location>
        <begin position="38"/>
        <end position="179"/>
    </location>
</feature>